<sequence length="254" mass="28013">MSLVSVDFYSYEESVKKALDRLDVKKKLGTQTAILIKPNLVNASPHPITTPAECCEAIVKYIQACSDAEIVIGEGCGDSSHETPAVFKRLGYNMLAQNYGIELIDLNTAPLKHLKNPDCPVFPEMYLPEIALTHYIISVPVLKAHSLAEITGTLKNMMGFAPPKHYSGRFGSWKKAVFHQHMQQSIIDLNRYRTPDLSIMDASVGLADFHLGGPECSPPVKKILAGFNPVEIDREAATLLGMDWRTIPHVANAK</sequence>
<dbReference type="AlphaFoldDB" id="A0A2G6KKL0"/>
<evidence type="ECO:0000313" key="3">
    <source>
        <dbReference type="Proteomes" id="UP000230821"/>
    </source>
</evidence>
<gene>
    <name evidence="2" type="ORF">CSA56_02290</name>
</gene>
<accession>A0A2G6KKL0</accession>
<organism evidence="2 3">
    <name type="scientific">candidate division KSB3 bacterium</name>
    <dbReference type="NCBI Taxonomy" id="2044937"/>
    <lineage>
        <taxon>Bacteria</taxon>
        <taxon>candidate division KSB3</taxon>
    </lineage>
</organism>
<evidence type="ECO:0000259" key="1">
    <source>
        <dbReference type="Pfam" id="PF04015"/>
    </source>
</evidence>
<reference evidence="2 3" key="1">
    <citation type="submission" date="2017-10" db="EMBL/GenBank/DDBJ databases">
        <title>Novel microbial diversity and functional potential in the marine mammal oral microbiome.</title>
        <authorList>
            <person name="Dudek N.K."/>
            <person name="Sun C.L."/>
            <person name="Burstein D."/>
            <person name="Kantor R.S."/>
            <person name="Aliaga Goltsman D.S."/>
            <person name="Bik E.M."/>
            <person name="Thomas B.C."/>
            <person name="Banfield J.F."/>
            <person name="Relman D.A."/>
        </authorList>
    </citation>
    <scope>NUCLEOTIDE SEQUENCE [LARGE SCALE GENOMIC DNA]</scope>
    <source>
        <strain evidence="2">DOLJORAL78_47_16</strain>
    </source>
</reference>
<comment type="caution">
    <text evidence="2">The sequence shown here is derived from an EMBL/GenBank/DDBJ whole genome shotgun (WGS) entry which is preliminary data.</text>
</comment>
<protein>
    <recommendedName>
        <fullName evidence="1">DUF362 domain-containing protein</fullName>
    </recommendedName>
</protein>
<feature type="domain" description="DUF362" evidence="1">
    <location>
        <begin position="34"/>
        <end position="237"/>
    </location>
</feature>
<dbReference type="InterPro" id="IPR007160">
    <property type="entry name" value="DUF362"/>
</dbReference>
<dbReference type="Proteomes" id="UP000230821">
    <property type="component" value="Unassembled WGS sequence"/>
</dbReference>
<name>A0A2G6KKL0_9BACT</name>
<proteinExistence type="predicted"/>
<evidence type="ECO:0000313" key="2">
    <source>
        <dbReference type="EMBL" id="PIE35920.1"/>
    </source>
</evidence>
<dbReference type="EMBL" id="PDSK01000030">
    <property type="protein sequence ID" value="PIE35920.1"/>
    <property type="molecule type" value="Genomic_DNA"/>
</dbReference>
<dbReference type="Pfam" id="PF04015">
    <property type="entry name" value="DUF362"/>
    <property type="match status" value="1"/>
</dbReference>